<dbReference type="RefSeq" id="XP_020852314.1">
    <property type="nucleotide sequence ID" value="XM_020996655.1"/>
</dbReference>
<dbReference type="PANTHER" id="PTHR23098:SF16">
    <property type="entry name" value="REGULATORY PROTEIN ZESTE"/>
    <property type="match status" value="1"/>
</dbReference>
<keyword evidence="4" id="KW-1185">Reference proteome</keyword>
<dbReference type="InParanoid" id="A0A6P5L6D7"/>
<dbReference type="Pfam" id="PF13873">
    <property type="entry name" value="Myb_DNA-bind_5"/>
    <property type="match status" value="1"/>
</dbReference>
<organism evidence="4 5">
    <name type="scientific">Phascolarctos cinereus</name>
    <name type="common">Koala</name>
    <dbReference type="NCBI Taxonomy" id="38626"/>
    <lineage>
        <taxon>Eukaryota</taxon>
        <taxon>Metazoa</taxon>
        <taxon>Chordata</taxon>
        <taxon>Craniata</taxon>
        <taxon>Vertebrata</taxon>
        <taxon>Euteleostomi</taxon>
        <taxon>Mammalia</taxon>
        <taxon>Metatheria</taxon>
        <taxon>Diprotodontia</taxon>
        <taxon>Phascolarctidae</taxon>
        <taxon>Phascolarctos</taxon>
    </lineage>
</organism>
<feature type="coiled-coil region" evidence="1">
    <location>
        <begin position="349"/>
        <end position="388"/>
    </location>
</feature>
<evidence type="ECO:0000313" key="5">
    <source>
        <dbReference type="RefSeq" id="XP_020852314.1"/>
    </source>
</evidence>
<dbReference type="InterPro" id="IPR028002">
    <property type="entry name" value="Myb_DNA-bind_5"/>
</dbReference>
<evidence type="ECO:0000313" key="4">
    <source>
        <dbReference type="Proteomes" id="UP000515140"/>
    </source>
</evidence>
<dbReference type="GeneID" id="110215291"/>
<dbReference type="PANTHER" id="PTHR23098">
    <property type="entry name" value="AGAP001331-PA-RELATED"/>
    <property type="match status" value="1"/>
</dbReference>
<feature type="compositionally biased region" description="Basic and acidic residues" evidence="2">
    <location>
        <begin position="333"/>
        <end position="345"/>
    </location>
</feature>
<evidence type="ECO:0000256" key="1">
    <source>
        <dbReference type="SAM" id="Coils"/>
    </source>
</evidence>
<reference evidence="5" key="1">
    <citation type="submission" date="2025-08" db="UniProtKB">
        <authorList>
            <consortium name="RefSeq"/>
        </authorList>
    </citation>
    <scope>IDENTIFICATION</scope>
    <source>
        <tissue evidence="5">Spleen</tissue>
    </source>
</reference>
<gene>
    <name evidence="5" type="primary">LOC110215291</name>
</gene>
<evidence type="ECO:0000256" key="2">
    <source>
        <dbReference type="SAM" id="MobiDB-lite"/>
    </source>
</evidence>
<keyword evidence="1" id="KW-0175">Coiled coil</keyword>
<dbReference type="AlphaFoldDB" id="A0A6P5L6D7"/>
<dbReference type="GO" id="GO:0005634">
    <property type="term" value="C:nucleus"/>
    <property type="evidence" value="ECO:0007669"/>
    <property type="project" value="TreeGrafter"/>
</dbReference>
<evidence type="ECO:0000259" key="3">
    <source>
        <dbReference type="Pfam" id="PF13873"/>
    </source>
</evidence>
<sequence length="391" mass="43267">MMTSKPKRIKFSEEEKIVILEEFSLRKDILIPKTGRYRNTSDRQQAWEEITMAVNSLNPLVQRTPEEVRKKWKNMILDARKELATAKHPLLRRRPQERLFHNIFALFNKTGSELPEPLYAAGPGFRTKGPASPSGPACKVEGFLDPVVPNLVLRPQGGGIEPGQEREGLCQIEMGRKLDSWPEVTGKSLLPPPVEVQARFKEDSLTEDASDYGEKRLLDPLKDLPLHCEPVPQVHPVAASRAVSPEGPSGDVPPLCVMPVPASPSPDPALTYKIKCPVSPLLDWPCLGVSSSPVTPSGRMDALSTEGIHTAINDNVSGSVVTAEEDLLPGPRPSEEGLPEKDAGELAKQSRLQTEILELQKETLQLQKEKILLEKEKLVLEIVKLRRELGT</sequence>
<dbReference type="Proteomes" id="UP000515140">
    <property type="component" value="Unplaced"/>
</dbReference>
<proteinExistence type="predicted"/>
<name>A0A6P5L6D7_PHACI</name>
<protein>
    <submittedName>
        <fullName evidence="5">Uncharacterized protein LOC110215291</fullName>
    </submittedName>
</protein>
<feature type="domain" description="Myb/SANT-like DNA-binding" evidence="3">
    <location>
        <begin position="10"/>
        <end position="84"/>
    </location>
</feature>
<feature type="region of interest" description="Disordered" evidence="2">
    <location>
        <begin position="325"/>
        <end position="346"/>
    </location>
</feature>
<dbReference type="KEGG" id="pcw:110215291"/>
<accession>A0A6P5L6D7</accession>